<dbReference type="InterPro" id="IPR018225">
    <property type="entry name" value="Transaldolase_AS"/>
</dbReference>
<dbReference type="CDD" id="cd05015">
    <property type="entry name" value="SIS_PGI_1"/>
    <property type="match status" value="1"/>
</dbReference>
<evidence type="ECO:0000256" key="8">
    <source>
        <dbReference type="ARBA" id="ARBA00023126"/>
    </source>
</evidence>
<dbReference type="GO" id="GO:0006979">
    <property type="term" value="P:response to oxidative stress"/>
    <property type="evidence" value="ECO:0007669"/>
    <property type="project" value="InterPro"/>
</dbReference>
<dbReference type="InterPro" id="IPR004732">
    <property type="entry name" value="Transaldolase_2"/>
</dbReference>
<keyword evidence="9 11" id="KW-0704">Schiff base</keyword>
<dbReference type="PROSITE" id="PS01054">
    <property type="entry name" value="TRANSALDOLASE_1"/>
    <property type="match status" value="1"/>
</dbReference>
<comment type="function">
    <text evidence="1 11">Transaldolase is important for the balance of metabolites in the pentose-phosphate pathway.</text>
</comment>
<dbReference type="NCBIfam" id="TIGR00876">
    <property type="entry name" value="tal_mycobact"/>
    <property type="match status" value="1"/>
</dbReference>
<reference evidence="13" key="1">
    <citation type="journal article" date="2020" name="mSystems">
        <title>Genome- and Community-Level Interaction Insights into Carbon Utilization and Element Cycling Functions of Hydrothermarchaeota in Hydrothermal Sediment.</title>
        <authorList>
            <person name="Zhou Z."/>
            <person name="Liu Y."/>
            <person name="Xu W."/>
            <person name="Pan J."/>
            <person name="Luo Z.H."/>
            <person name="Li M."/>
        </authorList>
    </citation>
    <scope>NUCLEOTIDE SEQUENCE [LARGE SCALE GENOMIC DNA]</scope>
    <source>
        <strain evidence="13">SpSt-769</strain>
    </source>
</reference>
<dbReference type="InterPro" id="IPR046348">
    <property type="entry name" value="SIS_dom_sf"/>
</dbReference>
<dbReference type="UniPathway" id="UPA00115">
    <property type="reaction ID" value="UER00414"/>
</dbReference>
<dbReference type="NCBIfam" id="NF002881">
    <property type="entry name" value="PRK03343.1"/>
    <property type="match status" value="1"/>
</dbReference>
<keyword evidence="7 11" id="KW-0808">Transferase</keyword>
<dbReference type="SUPFAM" id="SSF53697">
    <property type="entry name" value="SIS domain"/>
    <property type="match status" value="1"/>
</dbReference>
<comment type="similarity">
    <text evidence="4 11">Belongs to the transaldolase family. Type 2 subfamily.</text>
</comment>
<feature type="domain" description="Plant heme peroxidase family profile" evidence="12">
    <location>
        <begin position="101"/>
        <end position="392"/>
    </location>
</feature>
<comment type="caution">
    <text evidence="13">The sequence shown here is derived from an EMBL/GenBank/DDBJ whole genome shotgun (WGS) entry which is preliminary data.</text>
</comment>
<dbReference type="Pfam" id="PF00923">
    <property type="entry name" value="TAL_FSA"/>
    <property type="match status" value="1"/>
</dbReference>
<dbReference type="GO" id="GO:0020037">
    <property type="term" value="F:heme binding"/>
    <property type="evidence" value="ECO:0007669"/>
    <property type="project" value="InterPro"/>
</dbReference>
<sequence length="923" mass="101128">MTNPLTKLHELGQSIWLDNLSRDLLRSGELKKLIDEDHISGITSNPTILEKAIRSQKSYDPDVHVLVDKGLKIQDIYEAIAISDVREAADILRETYDESAGADGYVSLEVSPHLAYDKAATVDEARRLFAKIDRPNVMIKAPGTRPGMEAVSDLIAAGVNVNVTLIFSLEQTMAAAHAYTEGLRKWILAGGDPARPASVASIFVSRIDTVIDQLLKDIADHNAQVDAKDLMGKAAIANSQIAYAMHTEFFEGEHFADLRAKGARPQRLVWASTSTKNPAYSDIYYVENLVGVGTINTIPPATLNAYRDHGNPRVVLGKDVEPARELIARLEGLGVDMVAIMDRLLADGLKAFADSYDGILQEIANKRIRLIRGWGHRSASLGELQPKVDATLERLDKEKLSEKLWNGEASLWSDDPAACKEIRQRLGWLTIVDAVISETPKLKEFAAEIAAEGFSSAVLLGMGGSSLAAEVFDGCLGAHEGFLKVHVLDTTVPDTVARMEKNLDLSRTLFIVASKSGGTIEVVSLYKYFRKKMDDLLGPDAGRRFVAITDPGTSLGKLAAESGFRRTFLNPPDIGGRFSALSYFGLVPAALLGVNLDLMLMRAAQAVEASAAGVRALESPGTWLGAIMAEAALSGRDKLTFVISPKIAPFGYWLEQLIAESTGKMGKGIIPVHGEPVAPPQVYGSDRLFVYVRLDAEPGYDESVSRLESAGHPVVTLRLHGPYDIGREMFRWEYATAVAGAILGVNPFDQPNVQESKDITKEILERYKNERKLPAYEYVSPDDPDLRARLQDFIGHAKDGAYLGINAFIDPTPENVSRLQRIREAARDRYKIATCLGFGPRYLHSTGQLHKGGPKKGLFLLITSEDREELMVPGESYSLAVLKTAQALGDYRALKTKGLPVFRIHAKSESQLDNFVRAWEDLR</sequence>
<dbReference type="EMBL" id="DTGT01000025">
    <property type="protein sequence ID" value="HGH59830.1"/>
    <property type="molecule type" value="Genomic_DNA"/>
</dbReference>
<evidence type="ECO:0000256" key="4">
    <source>
        <dbReference type="ARBA" id="ARBA00008426"/>
    </source>
</evidence>
<dbReference type="GO" id="GO:0006098">
    <property type="term" value="P:pentose-phosphate shunt"/>
    <property type="evidence" value="ECO:0007669"/>
    <property type="project" value="UniProtKB-UniRule"/>
</dbReference>
<dbReference type="GO" id="GO:0005737">
    <property type="term" value="C:cytoplasm"/>
    <property type="evidence" value="ECO:0007669"/>
    <property type="project" value="UniProtKB-SubCell"/>
</dbReference>
<keyword evidence="6 11" id="KW-0963">Cytoplasm</keyword>
<dbReference type="SUPFAM" id="SSF51569">
    <property type="entry name" value="Aldolase"/>
    <property type="match status" value="1"/>
</dbReference>
<dbReference type="InterPro" id="IPR013785">
    <property type="entry name" value="Aldolase_TIM"/>
</dbReference>
<name>A0A7C4ES35_9BACT</name>
<evidence type="ECO:0000256" key="1">
    <source>
        <dbReference type="ARBA" id="ARBA00003518"/>
    </source>
</evidence>
<dbReference type="GO" id="GO:0097367">
    <property type="term" value="F:carbohydrate derivative binding"/>
    <property type="evidence" value="ECO:0007669"/>
    <property type="project" value="InterPro"/>
</dbReference>
<dbReference type="PROSITE" id="PS51463">
    <property type="entry name" value="P_GLUCOSE_ISOMERASE_3"/>
    <property type="match status" value="1"/>
</dbReference>
<accession>A0A7C4ES35</accession>
<comment type="catalytic activity">
    <reaction evidence="10 11">
        <text>D-sedoheptulose 7-phosphate + D-glyceraldehyde 3-phosphate = D-erythrose 4-phosphate + beta-D-fructose 6-phosphate</text>
        <dbReference type="Rhea" id="RHEA:17053"/>
        <dbReference type="ChEBI" id="CHEBI:16897"/>
        <dbReference type="ChEBI" id="CHEBI:57483"/>
        <dbReference type="ChEBI" id="CHEBI:57634"/>
        <dbReference type="ChEBI" id="CHEBI:59776"/>
        <dbReference type="EC" id="2.2.1.2"/>
    </reaction>
</comment>
<organism evidence="13">
    <name type="scientific">Desulfomonile tiedjei</name>
    <dbReference type="NCBI Taxonomy" id="2358"/>
    <lineage>
        <taxon>Bacteria</taxon>
        <taxon>Pseudomonadati</taxon>
        <taxon>Thermodesulfobacteriota</taxon>
        <taxon>Desulfomonilia</taxon>
        <taxon>Desulfomonilales</taxon>
        <taxon>Desulfomonilaceae</taxon>
        <taxon>Desulfomonile</taxon>
    </lineage>
</organism>
<dbReference type="InterPro" id="IPR002016">
    <property type="entry name" value="Haem_peroxidase"/>
</dbReference>
<keyword evidence="8 11" id="KW-0570">Pentose shunt</keyword>
<dbReference type="EC" id="2.2.1.2" evidence="5 11"/>
<dbReference type="GO" id="GO:0004347">
    <property type="term" value="F:glucose-6-phosphate isomerase activity"/>
    <property type="evidence" value="ECO:0007669"/>
    <property type="project" value="InterPro"/>
</dbReference>
<dbReference type="NCBIfam" id="NF007080">
    <property type="entry name" value="PRK09533.1"/>
    <property type="match status" value="1"/>
</dbReference>
<dbReference type="Gene3D" id="3.20.20.70">
    <property type="entry name" value="Aldolase class I"/>
    <property type="match status" value="1"/>
</dbReference>
<comment type="subcellular location">
    <subcellularLocation>
        <location evidence="2 11">Cytoplasm</location>
    </subcellularLocation>
</comment>
<dbReference type="GO" id="GO:0006096">
    <property type="term" value="P:glycolytic process"/>
    <property type="evidence" value="ECO:0007669"/>
    <property type="project" value="InterPro"/>
</dbReference>
<dbReference type="PANTHER" id="PTHR10683:SF31">
    <property type="entry name" value="TRANSALDOLASE"/>
    <property type="match status" value="1"/>
</dbReference>
<dbReference type="InterPro" id="IPR001672">
    <property type="entry name" value="G6P_Isomerase"/>
</dbReference>
<dbReference type="CDD" id="cd00955">
    <property type="entry name" value="Transaldolase_like"/>
    <property type="match status" value="1"/>
</dbReference>
<dbReference type="Pfam" id="PF00342">
    <property type="entry name" value="PGI"/>
    <property type="match status" value="1"/>
</dbReference>
<evidence type="ECO:0000256" key="11">
    <source>
        <dbReference type="HAMAP-Rule" id="MF_00493"/>
    </source>
</evidence>
<dbReference type="GO" id="GO:0004801">
    <property type="term" value="F:transaldolase activity"/>
    <property type="evidence" value="ECO:0007669"/>
    <property type="project" value="UniProtKB-UniRule"/>
</dbReference>
<evidence type="ECO:0000256" key="9">
    <source>
        <dbReference type="ARBA" id="ARBA00023270"/>
    </source>
</evidence>
<dbReference type="AlphaFoldDB" id="A0A7C4ES35"/>
<evidence type="ECO:0000256" key="3">
    <source>
        <dbReference type="ARBA" id="ARBA00004857"/>
    </source>
</evidence>
<gene>
    <name evidence="11" type="primary">tal</name>
    <name evidence="13" type="ORF">ENV54_00875</name>
</gene>
<evidence type="ECO:0000256" key="6">
    <source>
        <dbReference type="ARBA" id="ARBA00022490"/>
    </source>
</evidence>
<comment type="pathway">
    <text evidence="3 11">Carbohydrate degradation; pentose phosphate pathway; D-glyceraldehyde 3-phosphate and beta-D-fructose 6-phosphate from D-ribose 5-phosphate and D-xylulose 5-phosphate (non-oxidative stage): step 2/3.</text>
</comment>
<dbReference type="Gene3D" id="3.40.50.10490">
    <property type="entry name" value="Glucose-6-phosphate isomerase like protein, domain 1"/>
    <property type="match status" value="3"/>
</dbReference>
<dbReference type="PROSITE" id="PS50873">
    <property type="entry name" value="PEROXIDASE_4"/>
    <property type="match status" value="1"/>
</dbReference>
<proteinExistence type="inferred from homology"/>
<dbReference type="InterPro" id="IPR035476">
    <property type="entry name" value="SIS_PGI_1"/>
</dbReference>
<evidence type="ECO:0000256" key="5">
    <source>
        <dbReference type="ARBA" id="ARBA00013151"/>
    </source>
</evidence>
<evidence type="ECO:0000313" key="13">
    <source>
        <dbReference type="EMBL" id="HGH59830.1"/>
    </source>
</evidence>
<evidence type="ECO:0000259" key="12">
    <source>
        <dbReference type="PROSITE" id="PS50873"/>
    </source>
</evidence>
<evidence type="ECO:0000256" key="7">
    <source>
        <dbReference type="ARBA" id="ARBA00022679"/>
    </source>
</evidence>
<dbReference type="GO" id="GO:0004601">
    <property type="term" value="F:peroxidase activity"/>
    <property type="evidence" value="ECO:0007669"/>
    <property type="project" value="InterPro"/>
</dbReference>
<feature type="active site" description="Schiff-base intermediate with substrate" evidence="11">
    <location>
        <position position="140"/>
    </location>
</feature>
<evidence type="ECO:0000256" key="2">
    <source>
        <dbReference type="ARBA" id="ARBA00004496"/>
    </source>
</evidence>
<dbReference type="HAMAP" id="MF_00493">
    <property type="entry name" value="Transaldolase_2"/>
    <property type="match status" value="1"/>
</dbReference>
<keyword evidence="13" id="KW-0413">Isomerase</keyword>
<evidence type="ECO:0000256" key="10">
    <source>
        <dbReference type="ARBA" id="ARBA00048810"/>
    </source>
</evidence>
<protein>
    <recommendedName>
        <fullName evidence="5 11">Transaldolase</fullName>
        <ecNumber evidence="5 11">2.2.1.2</ecNumber>
    </recommendedName>
</protein>
<dbReference type="PANTHER" id="PTHR10683">
    <property type="entry name" value="TRANSALDOLASE"/>
    <property type="match status" value="1"/>
</dbReference>
<dbReference type="GO" id="GO:0006094">
    <property type="term" value="P:gluconeogenesis"/>
    <property type="evidence" value="ECO:0007669"/>
    <property type="project" value="InterPro"/>
</dbReference>
<dbReference type="InterPro" id="IPR001585">
    <property type="entry name" value="TAL/FSA"/>
</dbReference>